<evidence type="ECO:0000313" key="2">
    <source>
        <dbReference type="EMBL" id="OGZ09482.1"/>
    </source>
</evidence>
<accession>A0A1G2D7N5</accession>
<evidence type="ECO:0000259" key="1">
    <source>
        <dbReference type="Pfam" id="PF12728"/>
    </source>
</evidence>
<reference evidence="2 3" key="1">
    <citation type="journal article" date="2016" name="Nat. Commun.">
        <title>Thousands of microbial genomes shed light on interconnected biogeochemical processes in an aquifer system.</title>
        <authorList>
            <person name="Anantharaman K."/>
            <person name="Brown C.T."/>
            <person name="Hug L.A."/>
            <person name="Sharon I."/>
            <person name="Castelle C.J."/>
            <person name="Probst A.J."/>
            <person name="Thomas B.C."/>
            <person name="Singh A."/>
            <person name="Wilkins M.J."/>
            <person name="Karaoz U."/>
            <person name="Brodie E.L."/>
            <person name="Williams K.H."/>
            <person name="Hubbard S.S."/>
            <person name="Banfield J.F."/>
        </authorList>
    </citation>
    <scope>NUCLEOTIDE SEQUENCE [LARGE SCALE GENOMIC DNA]</scope>
</reference>
<dbReference type="EMBL" id="MHLL01000020">
    <property type="protein sequence ID" value="OGZ09482.1"/>
    <property type="molecule type" value="Genomic_DNA"/>
</dbReference>
<dbReference type="SUPFAM" id="SSF46955">
    <property type="entry name" value="Putative DNA-binding domain"/>
    <property type="match status" value="1"/>
</dbReference>
<comment type="caution">
    <text evidence="2">The sequence shown here is derived from an EMBL/GenBank/DDBJ whole genome shotgun (WGS) entry which is preliminary data.</text>
</comment>
<dbReference type="Proteomes" id="UP000177996">
    <property type="component" value="Unassembled WGS sequence"/>
</dbReference>
<proteinExistence type="predicted"/>
<evidence type="ECO:0000313" key="3">
    <source>
        <dbReference type="Proteomes" id="UP000177996"/>
    </source>
</evidence>
<feature type="domain" description="Helix-turn-helix" evidence="1">
    <location>
        <begin position="17"/>
        <end position="67"/>
    </location>
</feature>
<sequence length="69" mass="8027">MLGKKAIQKRSKEVPELLTLQETCDVLKVHPNTLRAWDKKGILPAIRIGTKRVRRYKKEDIMLLLNTKT</sequence>
<gene>
    <name evidence="2" type="ORF">A3D65_02470</name>
</gene>
<dbReference type="InterPro" id="IPR009061">
    <property type="entry name" value="DNA-bd_dom_put_sf"/>
</dbReference>
<name>A0A1G2D7N5_9BACT</name>
<organism evidence="2 3">
    <name type="scientific">Candidatus Lloydbacteria bacterium RIFCSPHIGHO2_02_FULL_50_13</name>
    <dbReference type="NCBI Taxonomy" id="1798661"/>
    <lineage>
        <taxon>Bacteria</taxon>
        <taxon>Candidatus Lloydiibacteriota</taxon>
    </lineage>
</organism>
<dbReference type="STRING" id="1798661.A3D65_02470"/>
<dbReference type="Gene3D" id="1.10.1660.10">
    <property type="match status" value="1"/>
</dbReference>
<dbReference type="AlphaFoldDB" id="A0A1G2D7N5"/>
<dbReference type="InterPro" id="IPR041657">
    <property type="entry name" value="HTH_17"/>
</dbReference>
<protein>
    <recommendedName>
        <fullName evidence="1">Helix-turn-helix domain-containing protein</fullName>
    </recommendedName>
</protein>
<dbReference type="Pfam" id="PF12728">
    <property type="entry name" value="HTH_17"/>
    <property type="match status" value="1"/>
</dbReference>